<dbReference type="Gene3D" id="2.60.120.260">
    <property type="entry name" value="Galactose-binding domain-like"/>
    <property type="match status" value="1"/>
</dbReference>
<proteinExistence type="predicted"/>
<dbReference type="InterPro" id="IPR011333">
    <property type="entry name" value="SKP1/BTB/POZ_sf"/>
</dbReference>
<dbReference type="STRING" id="1890364.A0A2P6NY44"/>
<organism evidence="2 3">
    <name type="scientific">Planoprotostelium fungivorum</name>
    <dbReference type="NCBI Taxonomy" id="1890364"/>
    <lineage>
        <taxon>Eukaryota</taxon>
        <taxon>Amoebozoa</taxon>
        <taxon>Evosea</taxon>
        <taxon>Variosea</taxon>
        <taxon>Cavosteliida</taxon>
        <taxon>Cavosteliaceae</taxon>
        <taxon>Planoprotostelium</taxon>
    </lineage>
</organism>
<dbReference type="OrthoDB" id="20133at2759"/>
<dbReference type="InterPro" id="IPR011705">
    <property type="entry name" value="BACK"/>
</dbReference>
<dbReference type="PANTHER" id="PTHR47457">
    <property type="entry name" value="OS05G0345500 PROTEIN"/>
    <property type="match status" value="1"/>
</dbReference>
<dbReference type="SUPFAM" id="SSF54695">
    <property type="entry name" value="POZ domain"/>
    <property type="match status" value="1"/>
</dbReference>
<protein>
    <submittedName>
        <fullName evidence="2">BTB/POZ domain-containing protein</fullName>
    </submittedName>
</protein>
<dbReference type="SMART" id="SM00875">
    <property type="entry name" value="BACK"/>
    <property type="match status" value="1"/>
</dbReference>
<feature type="domain" description="BTB" evidence="1">
    <location>
        <begin position="38"/>
        <end position="104"/>
    </location>
</feature>
<comment type="caution">
    <text evidence="2">The sequence shown here is derived from an EMBL/GenBank/DDBJ whole genome shotgun (WGS) entry which is preliminary data.</text>
</comment>
<dbReference type="InterPro" id="IPR008979">
    <property type="entry name" value="Galactose-bd-like_sf"/>
</dbReference>
<reference evidence="2 3" key="1">
    <citation type="journal article" date="2018" name="Genome Biol. Evol.">
        <title>Multiple Roots of Fruiting Body Formation in Amoebozoa.</title>
        <authorList>
            <person name="Hillmann F."/>
            <person name="Forbes G."/>
            <person name="Novohradska S."/>
            <person name="Ferling I."/>
            <person name="Riege K."/>
            <person name="Groth M."/>
            <person name="Westermann M."/>
            <person name="Marz M."/>
            <person name="Spaller T."/>
            <person name="Winckler T."/>
            <person name="Schaap P."/>
            <person name="Glockner G."/>
        </authorList>
    </citation>
    <scope>NUCLEOTIDE SEQUENCE [LARGE SCALE GENOMIC DNA]</scope>
    <source>
        <strain evidence="2 3">Jena</strain>
    </source>
</reference>
<evidence type="ECO:0000313" key="2">
    <source>
        <dbReference type="EMBL" id="PRP88877.1"/>
    </source>
</evidence>
<dbReference type="Proteomes" id="UP000241769">
    <property type="component" value="Unassembled WGS sequence"/>
</dbReference>
<dbReference type="InterPro" id="IPR000210">
    <property type="entry name" value="BTB/POZ_dom"/>
</dbReference>
<dbReference type="CDD" id="cd14733">
    <property type="entry name" value="BACK"/>
    <property type="match status" value="1"/>
</dbReference>
<dbReference type="Gene3D" id="1.25.40.420">
    <property type="match status" value="1"/>
</dbReference>
<dbReference type="InParanoid" id="A0A2P6NY44"/>
<dbReference type="CDD" id="cd18186">
    <property type="entry name" value="BTB_POZ_ZBTB_KLHL-like"/>
    <property type="match status" value="1"/>
</dbReference>
<accession>A0A2P6NY44</accession>
<dbReference type="PROSITE" id="PS50097">
    <property type="entry name" value="BTB"/>
    <property type="match status" value="1"/>
</dbReference>
<keyword evidence="3" id="KW-1185">Reference proteome</keyword>
<name>A0A2P6NY44_9EUKA</name>
<dbReference type="Gene3D" id="3.30.710.10">
    <property type="entry name" value="Potassium Channel Kv1.1, Chain A"/>
    <property type="match status" value="1"/>
</dbReference>
<sequence>MTVAAGKSTDISFSTGDNFYSTERGNNFLLFLRDSSFYDAILQFPDGQRYQVHRLILSYVSDYFLKLFTQHPNRTVFEVQVEDRERLFPLVLHFVYGGDNVVNQDTAIQLLTMAETFEISKLKSLVGQFLVSSIGTKNATSILLRAIQYDAPDIKARCINVLAKQFCYVDPQEFTLLPYKVFLHIISHEQLNVKEEYELYRIISIYIKTNKLLESTSTTSPTMEEVTQLYSHVRYRFMTYSQLEEVVEDVTVPRDILVEDGMTRLAAWEAPNRVVPFIPRLQPRPRVSVSVEYKGDTGEGIIHWIATGCGRDLRQDPATKGIRVKASSVEKGEPGDLIRKKDSGVEMWTMDVPSSYITIDLGQGRQVIPTCYTLVHCNYNNDILRTWQFQGSNEEDNWMTLSKHINDDSLSGKFVPHSWPLTGVTKAFRYFRILQTGHNSSNRNFLVLSSFEIYGELFED</sequence>
<dbReference type="EMBL" id="MDYQ01000007">
    <property type="protein sequence ID" value="PRP88877.1"/>
    <property type="molecule type" value="Genomic_DNA"/>
</dbReference>
<evidence type="ECO:0000259" key="1">
    <source>
        <dbReference type="PROSITE" id="PS50097"/>
    </source>
</evidence>
<dbReference type="Pfam" id="PF00651">
    <property type="entry name" value="BTB"/>
    <property type="match status" value="1"/>
</dbReference>
<evidence type="ECO:0000313" key="3">
    <source>
        <dbReference type="Proteomes" id="UP000241769"/>
    </source>
</evidence>
<dbReference type="SMART" id="SM00225">
    <property type="entry name" value="BTB"/>
    <property type="match status" value="1"/>
</dbReference>
<dbReference type="Pfam" id="PF07707">
    <property type="entry name" value="BACK"/>
    <property type="match status" value="1"/>
</dbReference>
<dbReference type="AlphaFoldDB" id="A0A2P6NY44"/>
<dbReference type="SUPFAM" id="SSF49785">
    <property type="entry name" value="Galactose-binding domain-like"/>
    <property type="match status" value="1"/>
</dbReference>
<gene>
    <name evidence="2" type="ORF">PROFUN_00345</name>
</gene>
<dbReference type="PANTHER" id="PTHR47457:SF1">
    <property type="entry name" value="BTB DOMAIN-CONTAINING PROTEIN-RELATED"/>
    <property type="match status" value="1"/>
</dbReference>